<name>A0ABD5XRH0_9EURY</name>
<evidence type="ECO:0000313" key="2">
    <source>
        <dbReference type="EMBL" id="MFC7137763.1"/>
    </source>
</evidence>
<dbReference type="EMBL" id="JBHSZG010000002">
    <property type="protein sequence ID" value="MFC7137587.1"/>
    <property type="molecule type" value="Genomic_DNA"/>
</dbReference>
<proteinExistence type="predicted"/>
<protein>
    <submittedName>
        <fullName evidence="2">Uncharacterized protein</fullName>
    </submittedName>
</protein>
<keyword evidence="3" id="KW-1185">Reference proteome</keyword>
<dbReference type="AlphaFoldDB" id="A0ABD5XRH0"/>
<gene>
    <name evidence="1" type="ORF">ACFQRB_16320</name>
    <name evidence="2" type="ORF">ACFQRB_17460</name>
</gene>
<evidence type="ECO:0000313" key="1">
    <source>
        <dbReference type="EMBL" id="MFC7137587.1"/>
    </source>
</evidence>
<reference evidence="3" key="2">
    <citation type="journal article" date="2019" name="Int. J. Syst. Evol. Microbiol.">
        <title>The Global Catalogue of Microorganisms (GCM) 10K type strain sequencing project: providing services to taxonomists for standard genome sequencing and annotation.</title>
        <authorList>
            <consortium name="The Broad Institute Genomics Platform"/>
            <consortium name="The Broad Institute Genome Sequencing Center for Infectious Disease"/>
            <person name="Wu L."/>
            <person name="Ma J."/>
        </authorList>
    </citation>
    <scope>NUCLEOTIDE SEQUENCE [LARGE SCALE GENOMIC DNA]</scope>
    <source>
        <strain evidence="3">DT92</strain>
    </source>
</reference>
<dbReference type="EMBL" id="JBHSZG010000002">
    <property type="protein sequence ID" value="MFC7137763.1"/>
    <property type="molecule type" value="Genomic_DNA"/>
</dbReference>
<evidence type="ECO:0000313" key="3">
    <source>
        <dbReference type="Proteomes" id="UP001596368"/>
    </source>
</evidence>
<accession>A0ABD5XRH0</accession>
<reference evidence="2" key="3">
    <citation type="submission" date="2024-09" db="EMBL/GenBank/DDBJ databases">
        <authorList>
            <person name="Sun Q."/>
        </authorList>
    </citation>
    <scope>NUCLEOTIDE SEQUENCE</scope>
    <source>
        <strain evidence="2">NBRC 112578</strain>
    </source>
</reference>
<comment type="caution">
    <text evidence="2">The sequence shown here is derived from an EMBL/GenBank/DDBJ whole genome shotgun (WGS) entry which is preliminary data.</text>
</comment>
<dbReference type="Proteomes" id="UP001596368">
    <property type="component" value="Unassembled WGS sequence"/>
</dbReference>
<sequence length="62" mass="6617">MAAADVILVTELLDSSADLLYLTVGTAGRLTTIGCSVRTWLAVTHEPSKRTSGTVVLREGWL</sequence>
<reference evidence="2" key="1">
    <citation type="journal article" date="2014" name="Int. J. Syst. Evol. Microbiol.">
        <title>Complete genome sequence of Corynebacterium casei LMG S-19264T (=DSM 44701T), isolated from a smear-ripened cheese.</title>
        <authorList>
            <consortium name="US DOE Joint Genome Institute (JGI-PGF)"/>
            <person name="Walter F."/>
            <person name="Albersmeier A."/>
            <person name="Kalinowski J."/>
            <person name="Ruckert C."/>
        </authorList>
    </citation>
    <scope>NUCLEOTIDE SEQUENCE [LARGE SCALE GENOMIC DNA]</scope>
    <source>
        <strain evidence="2">NBRC 112578</strain>
    </source>
</reference>
<organism evidence="2 3">
    <name type="scientific">Halobaculum litoreum</name>
    <dbReference type="NCBI Taxonomy" id="3031998"/>
    <lineage>
        <taxon>Archaea</taxon>
        <taxon>Methanobacteriati</taxon>
        <taxon>Methanobacteriota</taxon>
        <taxon>Stenosarchaea group</taxon>
        <taxon>Halobacteria</taxon>
        <taxon>Halobacteriales</taxon>
        <taxon>Haloferacaceae</taxon>
        <taxon>Halobaculum</taxon>
    </lineage>
</organism>